<proteinExistence type="predicted"/>
<feature type="compositionally biased region" description="Low complexity" evidence="2">
    <location>
        <begin position="36"/>
        <end position="48"/>
    </location>
</feature>
<keyword evidence="1" id="KW-0175">Coiled coil</keyword>
<reference evidence="3 4" key="1">
    <citation type="submission" date="2017-03" db="EMBL/GenBank/DDBJ databases">
        <title>WGS assembly of Porphyra umbilicalis.</title>
        <authorList>
            <person name="Brawley S.H."/>
            <person name="Blouin N.A."/>
            <person name="Ficko-Blean E."/>
            <person name="Wheeler G.L."/>
            <person name="Lohr M."/>
            <person name="Goodson H.V."/>
            <person name="Jenkins J.W."/>
            <person name="Blaby-Haas C.E."/>
            <person name="Helliwell K.E."/>
            <person name="Chan C."/>
            <person name="Marriage T."/>
            <person name="Bhattacharya D."/>
            <person name="Klein A.S."/>
            <person name="Badis Y."/>
            <person name="Brodie J."/>
            <person name="Cao Y."/>
            <person name="Collen J."/>
            <person name="Dittami S.M."/>
            <person name="Gachon C.M."/>
            <person name="Green B.R."/>
            <person name="Karpowicz S."/>
            <person name="Kim J.W."/>
            <person name="Kudahl U."/>
            <person name="Lin S."/>
            <person name="Michel G."/>
            <person name="Mittag M."/>
            <person name="Olson B.J."/>
            <person name="Pangilinan J."/>
            <person name="Peng Y."/>
            <person name="Qiu H."/>
            <person name="Shu S."/>
            <person name="Singer J.T."/>
            <person name="Smith A.G."/>
            <person name="Sprecher B.N."/>
            <person name="Wagner V."/>
            <person name="Wang W."/>
            <person name="Wang Z.-Y."/>
            <person name="Yan J."/>
            <person name="Yarish C."/>
            <person name="Zoeuner-Riek S."/>
            <person name="Zhuang Y."/>
            <person name="Zou Y."/>
            <person name="Lindquist E.A."/>
            <person name="Grimwood J."/>
            <person name="Barry K."/>
            <person name="Rokhsar D.S."/>
            <person name="Schmutz J."/>
            <person name="Stiller J.W."/>
            <person name="Grossman A.R."/>
            <person name="Prochnik S.E."/>
        </authorList>
    </citation>
    <scope>NUCLEOTIDE SEQUENCE [LARGE SCALE GENOMIC DNA]</scope>
    <source>
        <strain evidence="3">4086291</strain>
    </source>
</reference>
<sequence length="1037" mass="110396">MAPPPTGDRPAAAATADIESPPLPKRARVFTPPPAAASLSSTTLPAPLCGSPPSRLTSLAQEAAATASPPCPAAQPAAVATPTPGAVGAPAGEAAVAAATTLDRPTASATATVEEQIVKAKENRAALNRQNDLLRAALHKPDLDPALQADLLADKVSIRKQIDELTNEVGSLSEKRGAVAAGVENKQALLVVQERPTLSVMDLFAGVGINLANVPRQAWDNLFMTKPQERLDDFDDWAVLCQFLSKANEVFSASSDLEHAGSRSPGPAGSKDTILPRLSMLYLTSFPGSGKFHFCRLLAEATDKVRAGDKRAVAHLREAASRASDLPRPSGWMSSPVFTEATVKWLGELVVLGLNFNSERWQLVESGGDGELARFSGGKFIPLHFRILFLAAADLSDAGAADEQWQRLVTKCSQAVKAGILTPAVLRAAVKDLLRRRCSEPTLQRPFLLVIDELGKCDSLCPEVYKKDDKHPDASSAFRSEACELANVVNGRVLMPSLDVLLPHGETTASKQLAVEAVLLPPFPVAQLLQQTLRRLSLNHGLHLNKDGTLVKAAADGDDLVGARAASLAAIVGSDARFAIYLHAQLKAAVAGDSLAALLTRVAETGGVTYTEVWLYPWAEVVLAHALFALRVKATGLAGFAACRGSSPGPTWDSIRRKGLIQARGGASFDVQLPVYVLWALDDPSVDGSPLIRALKNMKTPPGETTPQWQSWEVIWVNLEVALPHARSLVASPASVEGMSVMYPSTSHFGQLARAVRFDATNLPAAVDKRLLAALMHRYLLDDVLLMQCVWRTEVNAAAVDAVRFVVDENGKMWVRYQQAKHSAVNESLTWGSVCAVVKSMQVWLATAVVLAACCDPADHVFGGVACARRVAGVWKGERGIMDKNIPSEVAKKNMEQAKQEGESALAVMSKTVTTPDDLAEVKSFVEAMWSMLPSTSASVKDVVRAVSTVLGRAIYFVAAHRSRGRNFCSDRRNAPSALMDRAIVLTRDDLPGHVGPFLSSLVNDCGLTDGSTFSAESPAPPSSSLTPSASLSVSAS</sequence>
<evidence type="ECO:0000256" key="2">
    <source>
        <dbReference type="SAM" id="MobiDB-lite"/>
    </source>
</evidence>
<keyword evidence="4" id="KW-1185">Reference proteome</keyword>
<feature type="compositionally biased region" description="Low complexity" evidence="2">
    <location>
        <begin position="63"/>
        <end position="85"/>
    </location>
</feature>
<feature type="region of interest" description="Disordered" evidence="2">
    <location>
        <begin position="1013"/>
        <end position="1037"/>
    </location>
</feature>
<dbReference type="AlphaFoldDB" id="A0A1X6P885"/>
<evidence type="ECO:0000313" key="3">
    <source>
        <dbReference type="EMBL" id="OSX76976.1"/>
    </source>
</evidence>
<dbReference type="EMBL" id="KV918849">
    <property type="protein sequence ID" value="OSX76976.1"/>
    <property type="molecule type" value="Genomic_DNA"/>
</dbReference>
<gene>
    <name evidence="3" type="ORF">BU14_0166s0016</name>
</gene>
<accession>A0A1X6P885</accession>
<protein>
    <submittedName>
        <fullName evidence="3">Uncharacterized protein</fullName>
    </submittedName>
</protein>
<name>A0A1X6P885_PORUM</name>
<evidence type="ECO:0000256" key="1">
    <source>
        <dbReference type="SAM" id="Coils"/>
    </source>
</evidence>
<evidence type="ECO:0000313" key="4">
    <source>
        <dbReference type="Proteomes" id="UP000218209"/>
    </source>
</evidence>
<organism evidence="3 4">
    <name type="scientific">Porphyra umbilicalis</name>
    <name type="common">Purple laver</name>
    <name type="synonym">Red alga</name>
    <dbReference type="NCBI Taxonomy" id="2786"/>
    <lineage>
        <taxon>Eukaryota</taxon>
        <taxon>Rhodophyta</taxon>
        <taxon>Bangiophyceae</taxon>
        <taxon>Bangiales</taxon>
        <taxon>Bangiaceae</taxon>
        <taxon>Porphyra</taxon>
    </lineage>
</organism>
<feature type="coiled-coil region" evidence="1">
    <location>
        <begin position="110"/>
        <end position="175"/>
    </location>
</feature>
<dbReference type="Proteomes" id="UP000218209">
    <property type="component" value="Unassembled WGS sequence"/>
</dbReference>
<feature type="region of interest" description="Disordered" evidence="2">
    <location>
        <begin position="1"/>
        <end position="85"/>
    </location>
</feature>